<evidence type="ECO:0000256" key="14">
    <source>
        <dbReference type="ARBA" id="ARBA00047929"/>
    </source>
</evidence>
<dbReference type="EC" id="6.1.1.11" evidence="4"/>
<dbReference type="InterPro" id="IPR002314">
    <property type="entry name" value="aa-tRNA-synt_IIb"/>
</dbReference>
<accession>A0A3B1CRX2</accession>
<sequence>MLDIKLIRENAGMIRARLSRRGGDFGLDALLSLDAQRLRLIQKTEQLKQSRNELSANIGEKRKSGENSDIEQAKSREIGGEIKALDENLKKTGEQIKSRLLSIPNIPHESTPDGEDESANREVLKWGEIPKFSFAPKSHVELGESLGILDFGRAAKIAGARFSLAKGPAARMERALINFMLEIQTKEHGYTEVAPPFMVNTSSMTGAGQLPKFADDLFKIENSDYWLIPTAEVPVTNILSGELLDLSDLPISYTACTPCFRAEAGSYGRDTIGLIRQHQFSKVELVKFTAPEDGERQLERILKDAEQILKRLNLPYRVVTLCSGDLGFSATKTYDIEVWIPSQNKYREISSCSWFTDYQARRINLRFRRDKKSRPEFVHTLNGSGLAVGRTMVAVMENYQRKNGSIEIPEALRPYMGGLDAIV</sequence>
<evidence type="ECO:0000256" key="2">
    <source>
        <dbReference type="ARBA" id="ARBA00005045"/>
    </source>
</evidence>
<comment type="catalytic activity">
    <reaction evidence="15">
        <text>tRNA(Ser) + L-serine + ATP = L-seryl-tRNA(Ser) + AMP + diphosphate + H(+)</text>
        <dbReference type="Rhea" id="RHEA:12292"/>
        <dbReference type="Rhea" id="RHEA-COMP:9669"/>
        <dbReference type="Rhea" id="RHEA-COMP:9703"/>
        <dbReference type="ChEBI" id="CHEBI:15378"/>
        <dbReference type="ChEBI" id="CHEBI:30616"/>
        <dbReference type="ChEBI" id="CHEBI:33019"/>
        <dbReference type="ChEBI" id="CHEBI:33384"/>
        <dbReference type="ChEBI" id="CHEBI:78442"/>
        <dbReference type="ChEBI" id="CHEBI:78533"/>
        <dbReference type="ChEBI" id="CHEBI:456215"/>
        <dbReference type="EC" id="6.1.1.11"/>
    </reaction>
</comment>
<dbReference type="InterPro" id="IPR010978">
    <property type="entry name" value="tRNA-bd_arm"/>
</dbReference>
<evidence type="ECO:0000256" key="16">
    <source>
        <dbReference type="SAM" id="MobiDB-lite"/>
    </source>
</evidence>
<feature type="compositionally biased region" description="Basic and acidic residues" evidence="16">
    <location>
        <begin position="59"/>
        <end position="75"/>
    </location>
</feature>
<dbReference type="PANTHER" id="PTHR43697">
    <property type="entry name" value="SERYL-TRNA SYNTHETASE"/>
    <property type="match status" value="1"/>
</dbReference>
<keyword evidence="6 18" id="KW-0436">Ligase</keyword>
<dbReference type="PANTHER" id="PTHR43697:SF1">
    <property type="entry name" value="SERINE--TRNA LIGASE"/>
    <property type="match status" value="1"/>
</dbReference>
<organism evidence="18">
    <name type="scientific">hydrothermal vent metagenome</name>
    <dbReference type="NCBI Taxonomy" id="652676"/>
    <lineage>
        <taxon>unclassified sequences</taxon>
        <taxon>metagenomes</taxon>
        <taxon>ecological metagenomes</taxon>
    </lineage>
</organism>
<dbReference type="InterPro" id="IPR042103">
    <property type="entry name" value="SerRS_1_N_sf"/>
</dbReference>
<evidence type="ECO:0000256" key="6">
    <source>
        <dbReference type="ARBA" id="ARBA00022598"/>
    </source>
</evidence>
<evidence type="ECO:0000256" key="8">
    <source>
        <dbReference type="ARBA" id="ARBA00022840"/>
    </source>
</evidence>
<dbReference type="InterPro" id="IPR006195">
    <property type="entry name" value="aa-tRNA-synth_II"/>
</dbReference>
<dbReference type="Pfam" id="PF02403">
    <property type="entry name" value="Seryl_tRNA_N"/>
    <property type="match status" value="1"/>
</dbReference>
<evidence type="ECO:0000256" key="11">
    <source>
        <dbReference type="ARBA" id="ARBA00031113"/>
    </source>
</evidence>
<dbReference type="SUPFAM" id="SSF55681">
    <property type="entry name" value="Class II aaRS and biotin synthetases"/>
    <property type="match status" value="1"/>
</dbReference>
<dbReference type="GO" id="GO:0005737">
    <property type="term" value="C:cytoplasm"/>
    <property type="evidence" value="ECO:0007669"/>
    <property type="project" value="UniProtKB-SubCell"/>
</dbReference>
<name>A0A3B1CRX2_9ZZZZ</name>
<comment type="subcellular location">
    <subcellularLocation>
        <location evidence="1">Cytoplasm</location>
    </subcellularLocation>
</comment>
<evidence type="ECO:0000256" key="9">
    <source>
        <dbReference type="ARBA" id="ARBA00022917"/>
    </source>
</evidence>
<evidence type="ECO:0000256" key="7">
    <source>
        <dbReference type="ARBA" id="ARBA00022741"/>
    </source>
</evidence>
<dbReference type="GO" id="GO:0005524">
    <property type="term" value="F:ATP binding"/>
    <property type="evidence" value="ECO:0007669"/>
    <property type="project" value="UniProtKB-KW"/>
</dbReference>
<keyword evidence="5" id="KW-0963">Cytoplasm</keyword>
<proteinExistence type="inferred from homology"/>
<evidence type="ECO:0000256" key="5">
    <source>
        <dbReference type="ARBA" id="ARBA00022490"/>
    </source>
</evidence>
<dbReference type="Pfam" id="PF00587">
    <property type="entry name" value="tRNA-synt_2b"/>
    <property type="match status" value="1"/>
</dbReference>
<keyword evidence="10 18" id="KW-0030">Aminoacyl-tRNA synthetase</keyword>
<dbReference type="GO" id="GO:0006434">
    <property type="term" value="P:seryl-tRNA aminoacylation"/>
    <property type="evidence" value="ECO:0007669"/>
    <property type="project" value="InterPro"/>
</dbReference>
<evidence type="ECO:0000256" key="12">
    <source>
        <dbReference type="ARBA" id="ARBA00033352"/>
    </source>
</evidence>
<evidence type="ECO:0000313" key="18">
    <source>
        <dbReference type="EMBL" id="VAX21765.1"/>
    </source>
</evidence>
<feature type="domain" description="Aminoacyl-transfer RNA synthetases class-II family profile" evidence="17">
    <location>
        <begin position="171"/>
        <end position="414"/>
    </location>
</feature>
<dbReference type="EMBL" id="UOGA01000208">
    <property type="protein sequence ID" value="VAX21765.1"/>
    <property type="molecule type" value="Genomic_DNA"/>
</dbReference>
<evidence type="ECO:0000256" key="1">
    <source>
        <dbReference type="ARBA" id="ARBA00004496"/>
    </source>
</evidence>
<dbReference type="GO" id="GO:0004828">
    <property type="term" value="F:serine-tRNA ligase activity"/>
    <property type="evidence" value="ECO:0007669"/>
    <property type="project" value="UniProtKB-EC"/>
</dbReference>
<dbReference type="Gene3D" id="1.10.287.40">
    <property type="entry name" value="Serine-tRNA synthetase, tRNA binding domain"/>
    <property type="match status" value="1"/>
</dbReference>
<keyword evidence="7" id="KW-0547">Nucleotide-binding</keyword>
<evidence type="ECO:0000259" key="17">
    <source>
        <dbReference type="PROSITE" id="PS50862"/>
    </source>
</evidence>
<comment type="catalytic activity">
    <reaction evidence="14">
        <text>tRNA(Sec) + L-serine + ATP = L-seryl-tRNA(Sec) + AMP + diphosphate + H(+)</text>
        <dbReference type="Rhea" id="RHEA:42580"/>
        <dbReference type="Rhea" id="RHEA-COMP:9742"/>
        <dbReference type="Rhea" id="RHEA-COMP:10128"/>
        <dbReference type="ChEBI" id="CHEBI:15378"/>
        <dbReference type="ChEBI" id="CHEBI:30616"/>
        <dbReference type="ChEBI" id="CHEBI:33019"/>
        <dbReference type="ChEBI" id="CHEBI:33384"/>
        <dbReference type="ChEBI" id="CHEBI:78442"/>
        <dbReference type="ChEBI" id="CHEBI:78533"/>
        <dbReference type="ChEBI" id="CHEBI:456215"/>
        <dbReference type="EC" id="6.1.1.11"/>
    </reaction>
</comment>
<dbReference type="PIRSF" id="PIRSF001529">
    <property type="entry name" value="Ser-tRNA-synth_IIa"/>
    <property type="match status" value="1"/>
</dbReference>
<dbReference type="AlphaFoldDB" id="A0A3B1CRX2"/>
<protein>
    <recommendedName>
        <fullName evidence="13">Serine--tRNA ligase</fullName>
        <ecNumber evidence="4">6.1.1.11</ecNumber>
    </recommendedName>
    <alternativeName>
        <fullName evidence="11">Seryl-tRNA synthetase</fullName>
    </alternativeName>
    <alternativeName>
        <fullName evidence="12">Seryl-tRNA(Ser/Sec) synthetase</fullName>
    </alternativeName>
</protein>
<evidence type="ECO:0000256" key="13">
    <source>
        <dbReference type="ARBA" id="ARBA00039158"/>
    </source>
</evidence>
<evidence type="ECO:0000256" key="15">
    <source>
        <dbReference type="ARBA" id="ARBA00048823"/>
    </source>
</evidence>
<dbReference type="InterPro" id="IPR033729">
    <property type="entry name" value="SerRS_core"/>
</dbReference>
<reference evidence="18" key="1">
    <citation type="submission" date="2018-06" db="EMBL/GenBank/DDBJ databases">
        <authorList>
            <person name="Zhirakovskaya E."/>
        </authorList>
    </citation>
    <scope>NUCLEOTIDE SEQUENCE</scope>
</reference>
<dbReference type="SUPFAM" id="SSF46589">
    <property type="entry name" value="tRNA-binding arm"/>
    <property type="match status" value="1"/>
</dbReference>
<evidence type="ECO:0000256" key="4">
    <source>
        <dbReference type="ARBA" id="ARBA00012840"/>
    </source>
</evidence>
<keyword evidence="8" id="KW-0067">ATP-binding</keyword>
<evidence type="ECO:0000256" key="10">
    <source>
        <dbReference type="ARBA" id="ARBA00023146"/>
    </source>
</evidence>
<dbReference type="InterPro" id="IPR002317">
    <property type="entry name" value="Ser-tRNA-ligase_type_1"/>
</dbReference>
<keyword evidence="9" id="KW-0648">Protein biosynthesis</keyword>
<feature type="region of interest" description="Disordered" evidence="16">
    <location>
        <begin position="52"/>
        <end position="75"/>
    </location>
</feature>
<dbReference type="PRINTS" id="PR00981">
    <property type="entry name" value="TRNASYNTHSER"/>
</dbReference>
<dbReference type="Gene3D" id="3.30.930.10">
    <property type="entry name" value="Bira Bifunctional Protein, Domain 2"/>
    <property type="match status" value="1"/>
</dbReference>
<dbReference type="HAMAP" id="MF_00176">
    <property type="entry name" value="Ser_tRNA_synth_type1"/>
    <property type="match status" value="1"/>
</dbReference>
<comment type="similarity">
    <text evidence="3">Belongs to the class-II aminoacyl-tRNA synthetase family. Type-1 seryl-tRNA synthetase subfamily.</text>
</comment>
<dbReference type="InterPro" id="IPR015866">
    <property type="entry name" value="Ser-tRNA-synth_1_N"/>
</dbReference>
<evidence type="ECO:0000256" key="3">
    <source>
        <dbReference type="ARBA" id="ARBA00010728"/>
    </source>
</evidence>
<dbReference type="NCBIfam" id="TIGR00414">
    <property type="entry name" value="serS"/>
    <property type="match status" value="1"/>
</dbReference>
<dbReference type="PROSITE" id="PS50862">
    <property type="entry name" value="AA_TRNA_LIGASE_II"/>
    <property type="match status" value="1"/>
</dbReference>
<dbReference type="CDD" id="cd00770">
    <property type="entry name" value="SerRS_core"/>
    <property type="match status" value="1"/>
</dbReference>
<dbReference type="InterPro" id="IPR045864">
    <property type="entry name" value="aa-tRNA-synth_II/BPL/LPL"/>
</dbReference>
<comment type="pathway">
    <text evidence="2">Aminoacyl-tRNA biosynthesis; selenocysteinyl-tRNA(Sec) biosynthesis; L-seryl-tRNA(Sec) from L-serine and tRNA(Sec): step 1/1.</text>
</comment>
<gene>
    <name evidence="18" type="ORF">MNBD_NITROSPINAE04-2380</name>
</gene>